<sequence length="1152" mass="129061">MTRANPRGQLFQLDPEIERTGRELRLRARVITQGANGRNLADGEEQGHPGTVRDYLAEDLEGLNPAVTTPEFEAEHFELKPVMFNMLNTLGQFGGSPAENARQHLKSFLEICNSFKIHGVSNDVLKLKLFPYSLTDKARAWLNNLQPDSLQSWTELCRSFLAKFSYNNMTDHLRNQITSFRQEDDEAMHEAWERYRDLFRRCPMHGLPEWTQVSIFYNSVNTPTRMMLDASANGTLLDKPPREGLEILDKLAQNDYQHPTSRRGSTRRGTAQLDSSDTILAQIASLTNMVKNMQKQPHIQEVKAFDAFCEQCGSNHDASECGQQVESSCYVGNYNRNTMSNTYNPAWRNHPNFSWKNQNNTLNPQQPNQMGFQNQPRQNQQQNLPRPEFQQPTEYKTLESTLTQFMAQTSAYLARTDRFIQKTDAFMDRTEMKLQNHDATLKSLETQVGQISQMLNTRPIGGFPSDTEVAKGATHEQCKAITTRSGRILEPTTKQTGTAASPSTATDTPTEAESPAMADKDHEDPHTTTGESSAETSHNHIDKPEESRPPPPFPQRLKKQKQDYQFKKFFDILKQVHINLPLVEALQQMPNYAKFLKDMVTRKRRIEEFETAAATETCLALMHNKIPAKKTDPGSFTIECFIGHNYPTKALCDPGASINLMPKSVFRKLGIGEAKPTTVMLQLADHSYVQPEGKIEDILVKEEQGFHFDDSLPNYGLEQFVYSRLHELGWFRFARQPARANYNWAIEFYANNAAGEDFSTVRGRRVPATAATINTILDLPDDDPSFYAMLSALEDEDFEQIKDFLCEAGTAWNTTGRNPHSVSRPSLRPDAKLWNTFVKRNIMPTSHNQTVDRTRLLLIHTIITGYRINVGEILAKELAAACANDKGILAFPYLISALCRRAAVPTSPSDKYQAEKKGWTRAVYMRKMDVADATPLNMAMPTPPASPDHMPVAPTDEAGPSNPATASSAPVEPRQTSPDSPPVVPVVSNTTTSPAATPANMPDSRESTPDSPMGSTPEAPHSPPPAQSDEAAPLHILQLRNQLQRIEMRQLQMQEETKVFQQKLINFLCYQFPAAATYFNAQPEATAAAHHSTNTAPIPSANPSAQAGNTEEVHLSSDDENDIFDWQTPRGHPPAPQQAAVVAVMKSLKLLL</sequence>
<feature type="compositionally biased region" description="Low complexity" evidence="1">
    <location>
        <begin position="498"/>
        <end position="516"/>
    </location>
</feature>
<dbReference type="Gene3D" id="2.40.70.10">
    <property type="entry name" value="Acid Proteases"/>
    <property type="match status" value="1"/>
</dbReference>
<protein>
    <recommendedName>
        <fullName evidence="6">Retrotransposon gag domain-containing protein</fullName>
    </recommendedName>
</protein>
<evidence type="ECO:0000313" key="4">
    <source>
        <dbReference type="EMBL" id="KAK8564710.1"/>
    </source>
</evidence>
<evidence type="ECO:0000313" key="5">
    <source>
        <dbReference type="Proteomes" id="UP001472677"/>
    </source>
</evidence>
<feature type="compositionally biased region" description="Basic and acidic residues" evidence="1">
    <location>
        <begin position="537"/>
        <end position="548"/>
    </location>
</feature>
<dbReference type="InterPro" id="IPR005162">
    <property type="entry name" value="Retrotrans_gag_dom"/>
</dbReference>
<comment type="caution">
    <text evidence="4">The sequence shown here is derived from an EMBL/GenBank/DDBJ whole genome shotgun (WGS) entry which is preliminary data.</text>
</comment>
<feature type="compositionally biased region" description="Polar residues" evidence="1">
    <location>
        <begin position="527"/>
        <end position="536"/>
    </location>
</feature>
<accession>A0ABR2ES68</accession>
<name>A0ABR2ES68_9ROSI</name>
<dbReference type="Pfam" id="PF20167">
    <property type="entry name" value="Transposase_32"/>
    <property type="match status" value="1"/>
</dbReference>
<evidence type="ECO:0008006" key="6">
    <source>
        <dbReference type="Google" id="ProtNLM"/>
    </source>
</evidence>
<feature type="compositionally biased region" description="Low complexity" evidence="1">
    <location>
        <begin position="357"/>
        <end position="387"/>
    </location>
</feature>
<dbReference type="InterPro" id="IPR046796">
    <property type="entry name" value="Transposase_32_dom"/>
</dbReference>
<feature type="region of interest" description="Disordered" evidence="1">
    <location>
        <begin position="935"/>
        <end position="1029"/>
    </location>
</feature>
<reference evidence="4 5" key="1">
    <citation type="journal article" date="2024" name="G3 (Bethesda)">
        <title>Genome assembly of Hibiscus sabdariffa L. provides insights into metabolisms of medicinal natural products.</title>
        <authorList>
            <person name="Kim T."/>
        </authorList>
    </citation>
    <scope>NUCLEOTIDE SEQUENCE [LARGE SCALE GENOMIC DNA]</scope>
    <source>
        <strain evidence="4">TK-2024</strain>
        <tissue evidence="4">Old leaves</tissue>
    </source>
</reference>
<dbReference type="CDD" id="cd00303">
    <property type="entry name" value="retropepsin_like"/>
    <property type="match status" value="1"/>
</dbReference>
<dbReference type="InterPro" id="IPR021109">
    <property type="entry name" value="Peptidase_aspartic_dom_sf"/>
</dbReference>
<dbReference type="EMBL" id="JBBPBM010000010">
    <property type="protein sequence ID" value="KAK8564710.1"/>
    <property type="molecule type" value="Genomic_DNA"/>
</dbReference>
<gene>
    <name evidence="4" type="ORF">V6N12_058293</name>
</gene>
<evidence type="ECO:0000256" key="1">
    <source>
        <dbReference type="SAM" id="MobiDB-lite"/>
    </source>
</evidence>
<dbReference type="Pfam" id="PF03732">
    <property type="entry name" value="Retrotrans_gag"/>
    <property type="match status" value="1"/>
</dbReference>
<dbReference type="PANTHER" id="PTHR33223">
    <property type="entry name" value="CCHC-TYPE DOMAIN-CONTAINING PROTEIN"/>
    <property type="match status" value="1"/>
</dbReference>
<feature type="domain" description="Retrotransposon gag" evidence="2">
    <location>
        <begin position="128"/>
        <end position="221"/>
    </location>
</feature>
<evidence type="ECO:0000259" key="2">
    <source>
        <dbReference type="Pfam" id="PF03732"/>
    </source>
</evidence>
<organism evidence="4 5">
    <name type="scientific">Hibiscus sabdariffa</name>
    <name type="common">roselle</name>
    <dbReference type="NCBI Taxonomy" id="183260"/>
    <lineage>
        <taxon>Eukaryota</taxon>
        <taxon>Viridiplantae</taxon>
        <taxon>Streptophyta</taxon>
        <taxon>Embryophyta</taxon>
        <taxon>Tracheophyta</taxon>
        <taxon>Spermatophyta</taxon>
        <taxon>Magnoliopsida</taxon>
        <taxon>eudicotyledons</taxon>
        <taxon>Gunneridae</taxon>
        <taxon>Pentapetalae</taxon>
        <taxon>rosids</taxon>
        <taxon>malvids</taxon>
        <taxon>Malvales</taxon>
        <taxon>Malvaceae</taxon>
        <taxon>Malvoideae</taxon>
        <taxon>Hibiscus</taxon>
    </lineage>
</organism>
<feature type="domain" description="Putative plant transposon protein" evidence="3">
    <location>
        <begin position="727"/>
        <end position="905"/>
    </location>
</feature>
<feature type="region of interest" description="Disordered" evidence="1">
    <location>
        <begin position="458"/>
        <end position="560"/>
    </location>
</feature>
<feature type="compositionally biased region" description="Low complexity" evidence="1">
    <location>
        <begin position="985"/>
        <end position="1000"/>
    </location>
</feature>
<feature type="region of interest" description="Disordered" evidence="1">
    <location>
        <begin position="350"/>
        <end position="388"/>
    </location>
</feature>
<feature type="region of interest" description="Disordered" evidence="1">
    <location>
        <begin position="1090"/>
        <end position="1116"/>
    </location>
</feature>
<dbReference type="Proteomes" id="UP001472677">
    <property type="component" value="Unassembled WGS sequence"/>
</dbReference>
<dbReference type="PANTHER" id="PTHR33223:SF6">
    <property type="entry name" value="CCHC-TYPE DOMAIN-CONTAINING PROTEIN"/>
    <property type="match status" value="1"/>
</dbReference>
<proteinExistence type="predicted"/>
<keyword evidence="5" id="KW-1185">Reference proteome</keyword>
<evidence type="ECO:0000259" key="3">
    <source>
        <dbReference type="Pfam" id="PF20167"/>
    </source>
</evidence>